<reference evidence="1 2" key="1">
    <citation type="submission" date="2024-06" db="EMBL/GenBank/DDBJ databases">
        <title>Sorghum-associated microbial communities from plants grown in Nebraska, USA.</title>
        <authorList>
            <person name="Schachtman D."/>
        </authorList>
    </citation>
    <scope>NUCLEOTIDE SEQUENCE [LARGE SCALE GENOMIC DNA]</scope>
    <source>
        <strain evidence="1 2">1757</strain>
    </source>
</reference>
<dbReference type="RefSeq" id="WP_354546693.1">
    <property type="nucleotide sequence ID" value="NZ_JBEPSD010000001.1"/>
</dbReference>
<sequence>MRGFWSVKNWRLDGDALLMPNGQHLPLKHVLQWRRDLIEGNADLTGKWSGWRIRQQWLIPPGGTMRRGRIAQHVLAHDIRMHEWSSQEISQRQLKLF</sequence>
<keyword evidence="2" id="KW-1185">Reference proteome</keyword>
<organism evidence="1 2">
    <name type="scientific">Rhodanobacter soli</name>
    <dbReference type="NCBI Taxonomy" id="590609"/>
    <lineage>
        <taxon>Bacteria</taxon>
        <taxon>Pseudomonadati</taxon>
        <taxon>Pseudomonadota</taxon>
        <taxon>Gammaproteobacteria</taxon>
        <taxon>Lysobacterales</taxon>
        <taxon>Rhodanobacteraceae</taxon>
        <taxon>Rhodanobacter</taxon>
    </lineage>
</organism>
<comment type="caution">
    <text evidence="1">The sequence shown here is derived from an EMBL/GenBank/DDBJ whole genome shotgun (WGS) entry which is preliminary data.</text>
</comment>
<dbReference type="Proteomes" id="UP001549251">
    <property type="component" value="Unassembled WGS sequence"/>
</dbReference>
<evidence type="ECO:0000313" key="1">
    <source>
        <dbReference type="EMBL" id="MET4567823.1"/>
    </source>
</evidence>
<protein>
    <submittedName>
        <fullName evidence="1">Uncharacterized protein</fullName>
    </submittedName>
</protein>
<evidence type="ECO:0000313" key="2">
    <source>
        <dbReference type="Proteomes" id="UP001549251"/>
    </source>
</evidence>
<gene>
    <name evidence="1" type="ORF">ABIE04_000150</name>
</gene>
<accession>A0ABV2PS16</accession>
<proteinExistence type="predicted"/>
<dbReference type="EMBL" id="JBEPSD010000001">
    <property type="protein sequence ID" value="MET4567823.1"/>
    <property type="molecule type" value="Genomic_DNA"/>
</dbReference>
<name>A0ABV2PS16_9GAMM</name>